<protein>
    <submittedName>
        <fullName evidence="9">Putative colanic acid biosynthesis UDP-glucose lipid carrier transferase</fullName>
    </submittedName>
</protein>
<evidence type="ECO:0000259" key="8">
    <source>
        <dbReference type="Pfam" id="PF02397"/>
    </source>
</evidence>
<dbReference type="PANTHER" id="PTHR30576:SF0">
    <property type="entry name" value="UNDECAPRENYL-PHOSPHATE N-ACETYLGALACTOSAMINYL 1-PHOSPHATE TRANSFERASE-RELATED"/>
    <property type="match status" value="1"/>
</dbReference>
<evidence type="ECO:0000256" key="1">
    <source>
        <dbReference type="ARBA" id="ARBA00004141"/>
    </source>
</evidence>
<feature type="transmembrane region" description="Helical" evidence="7">
    <location>
        <begin position="16"/>
        <end position="37"/>
    </location>
</feature>
<evidence type="ECO:0000256" key="3">
    <source>
        <dbReference type="ARBA" id="ARBA00022679"/>
    </source>
</evidence>
<comment type="subcellular location">
    <subcellularLocation>
        <location evidence="1">Membrane</location>
        <topology evidence="1">Multi-pass membrane protein</topology>
    </subcellularLocation>
</comment>
<dbReference type="GO" id="GO:0016780">
    <property type="term" value="F:phosphotransferase activity, for other substituted phosphate groups"/>
    <property type="evidence" value="ECO:0007669"/>
    <property type="project" value="TreeGrafter"/>
</dbReference>
<dbReference type="RefSeq" id="WP_132292296.1">
    <property type="nucleotide sequence ID" value="NZ_SMFU01000008.1"/>
</dbReference>
<reference evidence="9 10" key="1">
    <citation type="submission" date="2019-03" db="EMBL/GenBank/DDBJ databases">
        <title>Genomic Encyclopedia of Archaeal and Bacterial Type Strains, Phase II (KMG-II): from individual species to whole genera.</title>
        <authorList>
            <person name="Goeker M."/>
        </authorList>
    </citation>
    <scope>NUCLEOTIDE SEQUENCE [LARGE SCALE GENOMIC DNA]</scope>
    <source>
        <strain evidence="9 10">DSM 27697</strain>
    </source>
</reference>
<dbReference type="NCBIfam" id="TIGR03023">
    <property type="entry name" value="WcaJ_sugtrans"/>
    <property type="match status" value="1"/>
</dbReference>
<evidence type="ECO:0000256" key="6">
    <source>
        <dbReference type="ARBA" id="ARBA00023136"/>
    </source>
</evidence>
<organism evidence="9 10">
    <name type="scientific">Marinobacterium mangrovicola</name>
    <dbReference type="NCBI Taxonomy" id="1476959"/>
    <lineage>
        <taxon>Bacteria</taxon>
        <taxon>Pseudomonadati</taxon>
        <taxon>Pseudomonadota</taxon>
        <taxon>Gammaproteobacteria</taxon>
        <taxon>Oceanospirillales</taxon>
        <taxon>Oceanospirillaceae</taxon>
        <taxon>Marinobacterium</taxon>
    </lineage>
</organism>
<dbReference type="NCBIfam" id="TIGR03025">
    <property type="entry name" value="EPS_sugtrans"/>
    <property type="match status" value="1"/>
</dbReference>
<comment type="caution">
    <text evidence="9">The sequence shown here is derived from an EMBL/GenBank/DDBJ whole genome shotgun (WGS) entry which is preliminary data.</text>
</comment>
<dbReference type="OrthoDB" id="9808602at2"/>
<dbReference type="AlphaFoldDB" id="A0A4R1GJT2"/>
<keyword evidence="6 7" id="KW-0472">Membrane</keyword>
<feature type="transmembrane region" description="Helical" evidence="7">
    <location>
        <begin position="275"/>
        <end position="297"/>
    </location>
</feature>
<evidence type="ECO:0000256" key="2">
    <source>
        <dbReference type="ARBA" id="ARBA00006464"/>
    </source>
</evidence>
<dbReference type="EMBL" id="SMFU01000008">
    <property type="protein sequence ID" value="TCK07531.1"/>
    <property type="molecule type" value="Genomic_DNA"/>
</dbReference>
<gene>
    <name evidence="9" type="ORF">CLV83_2402</name>
</gene>
<feature type="transmembrane region" description="Helical" evidence="7">
    <location>
        <begin position="43"/>
        <end position="63"/>
    </location>
</feature>
<name>A0A4R1GJT2_9GAMM</name>
<dbReference type="PANTHER" id="PTHR30576">
    <property type="entry name" value="COLANIC BIOSYNTHESIS UDP-GLUCOSE LIPID CARRIER TRANSFERASE"/>
    <property type="match status" value="1"/>
</dbReference>
<dbReference type="Pfam" id="PF13727">
    <property type="entry name" value="CoA_binding_3"/>
    <property type="match status" value="1"/>
</dbReference>
<keyword evidence="10" id="KW-1185">Reference proteome</keyword>
<dbReference type="Pfam" id="PF02397">
    <property type="entry name" value="Bac_transf"/>
    <property type="match status" value="1"/>
</dbReference>
<keyword evidence="3 9" id="KW-0808">Transferase</keyword>
<comment type="similarity">
    <text evidence="2">Belongs to the bacterial sugar transferase family.</text>
</comment>
<dbReference type="InterPro" id="IPR003362">
    <property type="entry name" value="Bact_transf"/>
</dbReference>
<evidence type="ECO:0000256" key="7">
    <source>
        <dbReference type="SAM" id="Phobius"/>
    </source>
</evidence>
<feature type="domain" description="Bacterial sugar transferase" evidence="8">
    <location>
        <begin position="269"/>
        <end position="454"/>
    </location>
</feature>
<dbReference type="Proteomes" id="UP000294546">
    <property type="component" value="Unassembled WGS sequence"/>
</dbReference>
<dbReference type="InterPro" id="IPR017473">
    <property type="entry name" value="Undecaprenyl-P_gluc_Ptfrase"/>
</dbReference>
<keyword evidence="5 7" id="KW-1133">Transmembrane helix</keyword>
<evidence type="ECO:0000313" key="10">
    <source>
        <dbReference type="Proteomes" id="UP000294546"/>
    </source>
</evidence>
<dbReference type="GO" id="GO:0016020">
    <property type="term" value="C:membrane"/>
    <property type="evidence" value="ECO:0007669"/>
    <property type="project" value="UniProtKB-SubCell"/>
</dbReference>
<feature type="transmembrane region" description="Helical" evidence="7">
    <location>
        <begin position="112"/>
        <end position="132"/>
    </location>
</feature>
<accession>A0A4R1GJT2</accession>
<feature type="transmembrane region" description="Helical" evidence="7">
    <location>
        <begin position="83"/>
        <end position="100"/>
    </location>
</feature>
<sequence length="459" mass="52002">MENFAGRSLLQRRSPISVMIQAGVDVTVVMLVFWLVATAFDGNFLLNHLIVLLLTLILMALVFDNQGIYRRNRGYLKKSWDLIRSWTVVATISLSIVYLLNILDDIDREMLIAFFGGSILLQMLSHILFRLLSTRIKAESVRVATIGKSSSTASIALKIGNNPWLKEKVVGTYLVDAGPELGSSHGLSEKVITELKESGVSKIYLSLPLKDTHLVDTLYSKLAPYNFDVLWVPDFGSLKLINPSFRELSGSPVISLSETPLLGVHRLKKDLFDRIFAVFALMIFAPVMIATAVAVRLSSPGPVFYRQNRTGWDGRIFQIWKFRSMRVHQPDEGFIQQATKGDPRITSVGRFIRKTSIDELPQLFNVLDGSMSIVGPRPHAIEHDQHYSKKVDAYMDRHRIKPGITGLAQVRGYRGETETDELMRKRVEADVEYINSWSLWLDLEIIFRTVLTLFNKRAY</sequence>
<evidence type="ECO:0000313" key="9">
    <source>
        <dbReference type="EMBL" id="TCK07531.1"/>
    </source>
</evidence>
<proteinExistence type="inferred from homology"/>
<dbReference type="InterPro" id="IPR017475">
    <property type="entry name" value="EPS_sugar_tfrase"/>
</dbReference>
<keyword evidence="4 7" id="KW-0812">Transmembrane</keyword>
<evidence type="ECO:0000256" key="4">
    <source>
        <dbReference type="ARBA" id="ARBA00022692"/>
    </source>
</evidence>
<evidence type="ECO:0000256" key="5">
    <source>
        <dbReference type="ARBA" id="ARBA00022989"/>
    </source>
</evidence>